<organism evidence="2 3">
    <name type="scientific">Flagellimonas eckloniae</name>
    <dbReference type="NCBI Taxonomy" id="346185"/>
    <lineage>
        <taxon>Bacteria</taxon>
        <taxon>Pseudomonadati</taxon>
        <taxon>Bacteroidota</taxon>
        <taxon>Flavobacteriia</taxon>
        <taxon>Flavobacteriales</taxon>
        <taxon>Flavobacteriaceae</taxon>
        <taxon>Flagellimonas</taxon>
    </lineage>
</organism>
<reference evidence="2 3" key="1">
    <citation type="submission" date="2015-04" db="EMBL/GenBank/DDBJ databases">
        <title>Complete genome of flavobacterium.</title>
        <authorList>
            <person name="Kwon Y.M."/>
            <person name="Kim S.-J."/>
        </authorList>
    </citation>
    <scope>NUCLEOTIDE SEQUENCE [LARGE SCALE GENOMIC DNA]</scope>
    <source>
        <strain evidence="2 3">DK169</strain>
    </source>
</reference>
<evidence type="ECO:0000313" key="3">
    <source>
        <dbReference type="Proteomes" id="UP000050827"/>
    </source>
</evidence>
<dbReference type="RefSeq" id="WP_055397007.1">
    <property type="nucleotide sequence ID" value="NZ_LCTZ01000002.1"/>
</dbReference>
<dbReference type="Proteomes" id="UP000050827">
    <property type="component" value="Unassembled WGS sequence"/>
</dbReference>
<dbReference type="InterPro" id="IPR054297">
    <property type="entry name" value="DUF7033"/>
</dbReference>
<dbReference type="PATRIC" id="fig|1547436.3.peg.3294"/>
<dbReference type="CDD" id="cd10931">
    <property type="entry name" value="CE4_u7"/>
    <property type="match status" value="1"/>
</dbReference>
<sequence>MLLIFTHKITNRLTYTARHIFEKILGVEIAFTTKVEDFIKHSGPKITYSKQPLQNEFFIRSNDLLFEQGINDLEIKVANWDGVPCFFSCGDKSSIPYDIFSASFFLLSRYEEYLPHVKDSLGRFPAKESIAYQNNFLELPVVDLWAYKLITALKEVFPNIEHKKRAYRFTSIINVTTSHCYAYRGLVRSIGGFLFDLGRFKLRRFVKRISVLLGFKKDPFDNFQELVEIHKKFPIQTMFFFQFAKYSEHDKNISPNNNKFRYLIKSVADYSAVSLSSSFLSSTDKKVLKEEKQQLSNLINRPVSYSRLRYNKVNIPVTYRNLIETEFTDDFSMGYTHEVGFRAGTCTPFYFYDINMEVKQPLMVHPFAIHDYSLLHLKKKEEAFEKMDGIYRLVKQVNGEMLTIFSNELLGSTHRIKWMELYQLVLRRYYV</sequence>
<keyword evidence="3" id="KW-1185">Reference proteome</keyword>
<accession>A0A0Q1C1V8</accession>
<evidence type="ECO:0000259" key="1">
    <source>
        <dbReference type="Pfam" id="PF23019"/>
    </source>
</evidence>
<evidence type="ECO:0000313" key="2">
    <source>
        <dbReference type="EMBL" id="KQC31218.1"/>
    </source>
</evidence>
<dbReference type="Pfam" id="PF23019">
    <property type="entry name" value="DUF7033"/>
    <property type="match status" value="1"/>
</dbReference>
<dbReference type="STRING" id="346185.AAY42_15980"/>
<name>A0A0Q1C1V8_9FLAO</name>
<proteinExistence type="predicted"/>
<gene>
    <name evidence="2" type="ORF">AAY42_15980</name>
</gene>
<dbReference type="EMBL" id="LCTZ01000002">
    <property type="protein sequence ID" value="KQC31218.1"/>
    <property type="molecule type" value="Genomic_DNA"/>
</dbReference>
<dbReference type="AlphaFoldDB" id="A0A0Q1C1V8"/>
<comment type="caution">
    <text evidence="2">The sequence shown here is derived from an EMBL/GenBank/DDBJ whole genome shotgun (WGS) entry which is preliminary data.</text>
</comment>
<dbReference type="OrthoDB" id="5573484at2"/>
<protein>
    <recommendedName>
        <fullName evidence="1">DUF7033 domain-containing protein</fullName>
    </recommendedName>
</protein>
<feature type="domain" description="DUF7033" evidence="1">
    <location>
        <begin position="95"/>
        <end position="183"/>
    </location>
</feature>